<reference evidence="2 3" key="1">
    <citation type="journal article" date="1994" name="Int. J. Syst. Bacteriol.">
        <title>Phylogenetic positions of novel aerobic, bacteriochlorophyll a-containing bacteria and description of Roseococcus thiosulfatophilus gen. nov., sp. nov., Erythromicrobium ramosum gen. nov., sp. nov., and Erythrobacter litoralis sp. nov.</title>
        <authorList>
            <person name="Yurkov V."/>
            <person name="Stackebrandt E."/>
            <person name="Holmes A."/>
            <person name="Fuerst J.A."/>
            <person name="Hugenholtz P."/>
            <person name="Golecki J."/>
            <person name="Gad'on N."/>
            <person name="Gorlenko V.M."/>
            <person name="Kompantseva E.I."/>
            <person name="Drews G."/>
        </authorList>
    </citation>
    <scope>NUCLEOTIDE SEQUENCE [LARGE SCALE GENOMIC DNA]</scope>
    <source>
        <strain evidence="2 3">KR-99</strain>
    </source>
</reference>
<keyword evidence="1" id="KW-0732">Signal</keyword>
<feature type="chain" id="PRO_5031295853" evidence="1">
    <location>
        <begin position="22"/>
        <end position="105"/>
    </location>
</feature>
<evidence type="ECO:0000256" key="1">
    <source>
        <dbReference type="SAM" id="SignalP"/>
    </source>
</evidence>
<protein>
    <submittedName>
        <fullName evidence="2">Uncharacterized protein</fullName>
    </submittedName>
</protein>
<evidence type="ECO:0000313" key="2">
    <source>
        <dbReference type="EMBL" id="MBA1375071.1"/>
    </source>
</evidence>
<name>A0A7V8REN3_9SPHN</name>
<keyword evidence="3" id="KW-1185">Reference proteome</keyword>
<sequence length="105" mass="10610">MRTSIAMFAAALLATTTAVEASAQAIDIDGDVTLAADVDGNQIVAGIGEDVTVSNHNASIIGQVTVRGDVRSTARVRGNQVVVGIGSNVCASNSNATMSSYAPCR</sequence>
<organism evidence="2 3">
    <name type="scientific">Sphingomonas ursincola</name>
    <dbReference type="NCBI Taxonomy" id="56361"/>
    <lineage>
        <taxon>Bacteria</taxon>
        <taxon>Pseudomonadati</taxon>
        <taxon>Pseudomonadota</taxon>
        <taxon>Alphaproteobacteria</taxon>
        <taxon>Sphingomonadales</taxon>
        <taxon>Sphingomonadaceae</taxon>
        <taxon>Sphingomonas</taxon>
    </lineage>
</organism>
<gene>
    <name evidence="2" type="ORF">FG486_12045</name>
</gene>
<dbReference type="Proteomes" id="UP000589292">
    <property type="component" value="Unassembled WGS sequence"/>
</dbReference>
<dbReference type="AlphaFoldDB" id="A0A7V8REN3"/>
<comment type="caution">
    <text evidence="2">The sequence shown here is derived from an EMBL/GenBank/DDBJ whole genome shotgun (WGS) entry which is preliminary data.</text>
</comment>
<proteinExistence type="predicted"/>
<dbReference type="EMBL" id="VDES01000002">
    <property type="protein sequence ID" value="MBA1375071.1"/>
    <property type="molecule type" value="Genomic_DNA"/>
</dbReference>
<evidence type="ECO:0000313" key="3">
    <source>
        <dbReference type="Proteomes" id="UP000589292"/>
    </source>
</evidence>
<dbReference type="RefSeq" id="WP_181267656.1">
    <property type="nucleotide sequence ID" value="NZ_BAAAGB010000001.1"/>
</dbReference>
<feature type="signal peptide" evidence="1">
    <location>
        <begin position="1"/>
        <end position="21"/>
    </location>
</feature>
<accession>A0A7V8REN3</accession>